<sequence length="163" mass="17396">MRISDGVEWAVHVCGVLAAAPEGRSVPGARLAEFHDLPPAYLAKHLQALSRAGIVTADRGVKGGYRLGRAPARISLLDIVLAIEGPQPAFRCTEIRQRGPCPASPAACRKACPIARAFLAAEDAWRQSLAAVTVADMNAAAAAESFDDKRRREFRAWLAAALQ</sequence>
<name>A0A5C8PF44_9HYPH</name>
<reference evidence="1 2" key="1">
    <citation type="submission" date="2019-06" db="EMBL/GenBank/DDBJ databases">
        <title>New taxonomy in bacterial strain CC-CFT640, isolated from vineyard.</title>
        <authorList>
            <person name="Lin S.-Y."/>
            <person name="Tsai C.-F."/>
            <person name="Young C.-C."/>
        </authorList>
    </citation>
    <scope>NUCLEOTIDE SEQUENCE [LARGE SCALE GENOMIC DNA]</scope>
    <source>
        <strain evidence="1 2">CC-CFT640</strain>
    </source>
</reference>
<dbReference type="GO" id="GO:0005829">
    <property type="term" value="C:cytosol"/>
    <property type="evidence" value="ECO:0007669"/>
    <property type="project" value="TreeGrafter"/>
</dbReference>
<dbReference type="SUPFAM" id="SSF46785">
    <property type="entry name" value="Winged helix' DNA-binding domain"/>
    <property type="match status" value="1"/>
</dbReference>
<comment type="caution">
    <text evidence="1">The sequence shown here is derived from an EMBL/GenBank/DDBJ whole genome shotgun (WGS) entry which is preliminary data.</text>
</comment>
<dbReference type="OrthoDB" id="9802344at2"/>
<dbReference type="AlphaFoldDB" id="A0A5C8PF44"/>
<evidence type="ECO:0000313" key="1">
    <source>
        <dbReference type="EMBL" id="TXL72426.1"/>
    </source>
</evidence>
<dbReference type="InterPro" id="IPR000944">
    <property type="entry name" value="Tscrpt_reg_Rrf2"/>
</dbReference>
<protein>
    <submittedName>
        <fullName evidence="1">Rrf2 family transcriptional regulator</fullName>
    </submittedName>
</protein>
<evidence type="ECO:0000313" key="2">
    <source>
        <dbReference type="Proteomes" id="UP000321638"/>
    </source>
</evidence>
<accession>A0A5C8PF44</accession>
<dbReference type="InterPro" id="IPR036388">
    <property type="entry name" value="WH-like_DNA-bd_sf"/>
</dbReference>
<dbReference type="PANTHER" id="PTHR33221">
    <property type="entry name" value="WINGED HELIX-TURN-HELIX TRANSCRIPTIONAL REGULATOR, RRF2 FAMILY"/>
    <property type="match status" value="1"/>
</dbReference>
<dbReference type="GO" id="GO:0003700">
    <property type="term" value="F:DNA-binding transcription factor activity"/>
    <property type="evidence" value="ECO:0007669"/>
    <property type="project" value="TreeGrafter"/>
</dbReference>
<dbReference type="PROSITE" id="PS01332">
    <property type="entry name" value="HTH_RRF2_1"/>
    <property type="match status" value="1"/>
</dbReference>
<dbReference type="PANTHER" id="PTHR33221:SF13">
    <property type="entry name" value="TRANSCRIPTIONAL REGULATOR-RELATED"/>
    <property type="match status" value="1"/>
</dbReference>
<dbReference type="Proteomes" id="UP000321638">
    <property type="component" value="Unassembled WGS sequence"/>
</dbReference>
<dbReference type="RefSeq" id="WP_147849836.1">
    <property type="nucleotide sequence ID" value="NZ_DATAJT010000442.1"/>
</dbReference>
<dbReference type="Gene3D" id="1.10.10.10">
    <property type="entry name" value="Winged helix-like DNA-binding domain superfamily/Winged helix DNA-binding domain"/>
    <property type="match status" value="1"/>
</dbReference>
<dbReference type="NCBIfam" id="TIGR00738">
    <property type="entry name" value="rrf2_super"/>
    <property type="match status" value="1"/>
</dbReference>
<dbReference type="Pfam" id="PF02082">
    <property type="entry name" value="Rrf2"/>
    <property type="match status" value="1"/>
</dbReference>
<dbReference type="InterPro" id="IPR030489">
    <property type="entry name" value="TR_Rrf2-type_CS"/>
</dbReference>
<keyword evidence="2" id="KW-1185">Reference proteome</keyword>
<gene>
    <name evidence="1" type="ORF">FHP25_25625</name>
</gene>
<dbReference type="InterPro" id="IPR036390">
    <property type="entry name" value="WH_DNA-bd_sf"/>
</dbReference>
<organism evidence="1 2">
    <name type="scientific">Vineibacter terrae</name>
    <dbReference type="NCBI Taxonomy" id="2586908"/>
    <lineage>
        <taxon>Bacteria</taxon>
        <taxon>Pseudomonadati</taxon>
        <taxon>Pseudomonadota</taxon>
        <taxon>Alphaproteobacteria</taxon>
        <taxon>Hyphomicrobiales</taxon>
        <taxon>Vineibacter</taxon>
    </lineage>
</organism>
<proteinExistence type="predicted"/>
<dbReference type="EMBL" id="VDUZ01000033">
    <property type="protein sequence ID" value="TXL72426.1"/>
    <property type="molecule type" value="Genomic_DNA"/>
</dbReference>
<dbReference type="PROSITE" id="PS51197">
    <property type="entry name" value="HTH_RRF2_2"/>
    <property type="match status" value="1"/>
</dbReference>